<keyword evidence="1" id="KW-0812">Transmembrane</keyword>
<feature type="transmembrane region" description="Helical" evidence="1">
    <location>
        <begin position="189"/>
        <end position="208"/>
    </location>
</feature>
<accession>A0A1N3B716</accession>
<dbReference type="EMBL" id="FSHM01000005">
    <property type="protein sequence ID" value="SIB39016.1"/>
    <property type="molecule type" value="Genomic_DNA"/>
</dbReference>
<sequence>MRASGGHTDCQEVLYRTVFRRNPPDKTRWPAYKSAFRLPPVSQSRIDDVVAGALTWTEVDLVNIDDSSSRPLRDALEEFGIRVHYHPVGQPRHIVTALGSDRTVAPFVVLGCHGDEGRILLPELGEPIASDQPFNGLLGPDEVRRHLRLPGSFVVSIGCETGRPELAEAFLDAGAVGYFAPQEAPDGHVAFLVALLFFYELTGGMAAVEAAQRARRYDAATHMWRLWSR</sequence>
<dbReference type="EMBL" id="FSQE01000003">
    <property type="protein sequence ID" value="SIM75358.1"/>
    <property type="molecule type" value="Genomic_DNA"/>
</dbReference>
<evidence type="ECO:0008006" key="6">
    <source>
        <dbReference type="Google" id="ProtNLM"/>
    </source>
</evidence>
<evidence type="ECO:0000313" key="5">
    <source>
        <dbReference type="Proteomes" id="UP000185210"/>
    </source>
</evidence>
<evidence type="ECO:0000313" key="4">
    <source>
        <dbReference type="Proteomes" id="UP000184831"/>
    </source>
</evidence>
<keyword evidence="1" id="KW-1133">Transmembrane helix</keyword>
<keyword evidence="1" id="KW-0472">Membrane</keyword>
<dbReference type="AlphaFoldDB" id="A0A1N3B716"/>
<evidence type="ECO:0000256" key="1">
    <source>
        <dbReference type="SAM" id="Phobius"/>
    </source>
</evidence>
<evidence type="ECO:0000313" key="2">
    <source>
        <dbReference type="EMBL" id="SIB39016.1"/>
    </source>
</evidence>
<protein>
    <recommendedName>
        <fullName evidence="6">CHAT domain-containing protein</fullName>
    </recommendedName>
</protein>
<evidence type="ECO:0000313" key="3">
    <source>
        <dbReference type="EMBL" id="SIM75358.1"/>
    </source>
</evidence>
<dbReference type="Proteomes" id="UP000185210">
    <property type="component" value="Unassembled WGS sequence"/>
</dbReference>
<comment type="caution">
    <text evidence="2">The sequence shown here is derived from an EMBL/GenBank/DDBJ whole genome shotgun (WGS) entry which is preliminary data.</text>
</comment>
<organism evidence="2 5">
    <name type="scientific">Mycobacteroides abscessus subsp. abscessus</name>
    <dbReference type="NCBI Taxonomy" id="1185650"/>
    <lineage>
        <taxon>Bacteria</taxon>
        <taxon>Bacillati</taxon>
        <taxon>Actinomycetota</taxon>
        <taxon>Actinomycetes</taxon>
        <taxon>Mycobacteriales</taxon>
        <taxon>Mycobacteriaceae</taxon>
        <taxon>Mycobacteroides</taxon>
        <taxon>Mycobacteroides abscessus</taxon>
    </lineage>
</organism>
<gene>
    <name evidence="2" type="ORF">SAMEA2070301_03657</name>
    <name evidence="3" type="ORF">SAMEA2152244_02248</name>
</gene>
<proteinExistence type="predicted"/>
<dbReference type="Proteomes" id="UP000184831">
    <property type="component" value="Unassembled WGS sequence"/>
</dbReference>
<reference evidence="4 5" key="1">
    <citation type="submission" date="2016-11" db="EMBL/GenBank/DDBJ databases">
        <authorList>
            <consortium name="Pathogen Informatics"/>
        </authorList>
    </citation>
    <scope>NUCLEOTIDE SEQUENCE [LARGE SCALE GENOMIC DNA]</scope>
    <source>
        <strain evidence="2 5">104</strain>
        <strain evidence="3 4">696</strain>
    </source>
</reference>
<name>A0A1N3B716_9MYCO</name>